<keyword evidence="2" id="KW-0689">Ribosomal protein</keyword>
<dbReference type="GO" id="GO:0003735">
    <property type="term" value="F:structural constituent of ribosome"/>
    <property type="evidence" value="ECO:0007669"/>
    <property type="project" value="InterPro"/>
</dbReference>
<gene>
    <name evidence="4" type="ORF">CIPAW_05G227900</name>
</gene>
<dbReference type="EMBL" id="CM031813">
    <property type="protein sequence ID" value="KAG6655593.1"/>
    <property type="molecule type" value="Genomic_DNA"/>
</dbReference>
<dbReference type="PANTHER" id="PTHR10871">
    <property type="entry name" value="30S RIBOSOMAL PROTEIN S13/40S RIBOSOMAL PROTEIN S18"/>
    <property type="match status" value="1"/>
</dbReference>
<accession>A0A8T1QMZ0</accession>
<comment type="caution">
    <text evidence="4">The sequence shown here is derived from an EMBL/GenBank/DDBJ whole genome shotgun (WGS) entry which is preliminary data.</text>
</comment>
<dbReference type="InterPro" id="IPR001892">
    <property type="entry name" value="Ribosomal_uS13"/>
</dbReference>
<dbReference type="PROSITE" id="PS00646">
    <property type="entry name" value="RIBOSOMAL_S13_1"/>
    <property type="match status" value="1"/>
</dbReference>
<evidence type="ECO:0000313" key="4">
    <source>
        <dbReference type="EMBL" id="KAG6655593.1"/>
    </source>
</evidence>
<name>A0A8T1QMZ0_CARIL</name>
<dbReference type="EMBL" id="CM031813">
    <property type="protein sequence ID" value="KAG6655594.1"/>
    <property type="molecule type" value="Genomic_DNA"/>
</dbReference>
<dbReference type="Proteomes" id="UP000811609">
    <property type="component" value="Chromosome 5"/>
</dbReference>
<dbReference type="GO" id="GO:0015935">
    <property type="term" value="C:small ribosomal subunit"/>
    <property type="evidence" value="ECO:0007669"/>
    <property type="project" value="TreeGrafter"/>
</dbReference>
<dbReference type="PROSITE" id="PS50159">
    <property type="entry name" value="RIBOSOMAL_S13_2"/>
    <property type="match status" value="1"/>
</dbReference>
<dbReference type="GO" id="GO:0003723">
    <property type="term" value="F:RNA binding"/>
    <property type="evidence" value="ECO:0007669"/>
    <property type="project" value="InterPro"/>
</dbReference>
<organism evidence="4 5">
    <name type="scientific">Carya illinoinensis</name>
    <name type="common">Pecan</name>
    <dbReference type="NCBI Taxonomy" id="32201"/>
    <lineage>
        <taxon>Eukaryota</taxon>
        <taxon>Viridiplantae</taxon>
        <taxon>Streptophyta</taxon>
        <taxon>Embryophyta</taxon>
        <taxon>Tracheophyta</taxon>
        <taxon>Spermatophyta</taxon>
        <taxon>Magnoliopsida</taxon>
        <taxon>eudicotyledons</taxon>
        <taxon>Gunneridae</taxon>
        <taxon>Pentapetalae</taxon>
        <taxon>rosids</taxon>
        <taxon>fabids</taxon>
        <taxon>Fagales</taxon>
        <taxon>Juglandaceae</taxon>
        <taxon>Carya</taxon>
    </lineage>
</organism>
<evidence type="ECO:0000256" key="3">
    <source>
        <dbReference type="ARBA" id="ARBA00023274"/>
    </source>
</evidence>
<dbReference type="AlphaFoldDB" id="A0A8T1QMZ0"/>
<protein>
    <recommendedName>
        <fullName evidence="6">Ribosomal protein S13</fullName>
    </recommendedName>
</protein>
<comment type="similarity">
    <text evidence="1">Belongs to the universal ribosomal protein uS13 family.</text>
</comment>
<sequence length="158" mass="17540">MLGLRASVATVSDIGLRILPNLSLHGVRVHCINIGGGIGEIPDKKRLKIALQQIHGIGRARAGQILSELSITNKLARDLTGREVYSLREELSRYMTGHDLNNQVTKDIGRLMEIQCYRGIRHSQGLPCRGQRTHTNARTWRDLILAGDSLVICGDYSF</sequence>
<dbReference type="PANTHER" id="PTHR10871:SF28">
    <property type="entry name" value="SMALL RIBOSOMAL SUBUNIT PROTEIN US13M"/>
    <property type="match status" value="1"/>
</dbReference>
<dbReference type="InterPro" id="IPR018269">
    <property type="entry name" value="Ribosomal_uS13_CS"/>
</dbReference>
<dbReference type="GO" id="GO:0005739">
    <property type="term" value="C:mitochondrion"/>
    <property type="evidence" value="ECO:0007669"/>
    <property type="project" value="TreeGrafter"/>
</dbReference>
<evidence type="ECO:0000256" key="2">
    <source>
        <dbReference type="ARBA" id="ARBA00022980"/>
    </source>
</evidence>
<keyword evidence="5" id="KW-1185">Reference proteome</keyword>
<dbReference type="HAMAP" id="MF_01315">
    <property type="entry name" value="Ribosomal_uS13"/>
    <property type="match status" value="1"/>
</dbReference>
<keyword evidence="3" id="KW-0687">Ribonucleoprotein</keyword>
<dbReference type="GO" id="GO:0006412">
    <property type="term" value="P:translation"/>
    <property type="evidence" value="ECO:0007669"/>
    <property type="project" value="InterPro"/>
</dbReference>
<evidence type="ECO:0000313" key="5">
    <source>
        <dbReference type="Proteomes" id="UP000811609"/>
    </source>
</evidence>
<proteinExistence type="inferred from homology"/>
<reference evidence="4" key="1">
    <citation type="submission" date="2020-12" db="EMBL/GenBank/DDBJ databases">
        <title>WGS assembly of Carya illinoinensis cv. Pawnee.</title>
        <authorList>
            <person name="Platts A."/>
            <person name="Shu S."/>
            <person name="Wright S."/>
            <person name="Barry K."/>
            <person name="Edger P."/>
            <person name="Pires J.C."/>
            <person name="Schmutz J."/>
        </authorList>
    </citation>
    <scope>NUCLEOTIDE SEQUENCE</scope>
    <source>
        <tissue evidence="4">Leaf</tissue>
    </source>
</reference>
<evidence type="ECO:0008006" key="6">
    <source>
        <dbReference type="Google" id="ProtNLM"/>
    </source>
</evidence>
<evidence type="ECO:0000256" key="1">
    <source>
        <dbReference type="ARBA" id="ARBA00008080"/>
    </source>
</evidence>
<dbReference type="Pfam" id="PF00416">
    <property type="entry name" value="Ribosomal_S13"/>
    <property type="match status" value="1"/>
</dbReference>